<feature type="compositionally biased region" description="Polar residues" evidence="1">
    <location>
        <begin position="260"/>
        <end position="269"/>
    </location>
</feature>
<dbReference type="AlphaFoldDB" id="A0A2T2NQT1"/>
<feature type="compositionally biased region" description="Acidic residues" evidence="1">
    <location>
        <begin position="227"/>
        <end position="242"/>
    </location>
</feature>
<dbReference type="Proteomes" id="UP000240883">
    <property type="component" value="Unassembled WGS sequence"/>
</dbReference>
<feature type="region of interest" description="Disordered" evidence="1">
    <location>
        <begin position="211"/>
        <end position="269"/>
    </location>
</feature>
<sequence>MQASQPIHSEETSHQNITTSQAPFAAAAAASQPPPTTPTKYPFGVVQAGIILDMTEYLSFHPRPTDLPLSLWLSDHFIRPFGHISRLDGLVVRSRPELSILVLAHARYAQIFPMPLPSLAPQPLWVPGLEPAVEPAPVDHPKVPLRRLVRAAPFEPAVGNCRRVGRRGECVGVVVDGRGWEREVWRAEVLGEGEGGNVSWPVGKVLVLGSSVGSSSSSEGEDRVALEEGDFVDDDDDDDDDGGGGGGAFDDSPDSGSDWCPSSASDSEQ</sequence>
<dbReference type="OrthoDB" id="3684005at2759"/>
<evidence type="ECO:0000313" key="2">
    <source>
        <dbReference type="EMBL" id="PSN67797.1"/>
    </source>
</evidence>
<keyword evidence="3" id="KW-1185">Reference proteome</keyword>
<organism evidence="2 3">
    <name type="scientific">Corynespora cassiicola Philippines</name>
    <dbReference type="NCBI Taxonomy" id="1448308"/>
    <lineage>
        <taxon>Eukaryota</taxon>
        <taxon>Fungi</taxon>
        <taxon>Dikarya</taxon>
        <taxon>Ascomycota</taxon>
        <taxon>Pezizomycotina</taxon>
        <taxon>Dothideomycetes</taxon>
        <taxon>Pleosporomycetidae</taxon>
        <taxon>Pleosporales</taxon>
        <taxon>Corynesporascaceae</taxon>
        <taxon>Corynespora</taxon>
    </lineage>
</organism>
<accession>A0A2T2NQT1</accession>
<evidence type="ECO:0000313" key="3">
    <source>
        <dbReference type="Proteomes" id="UP000240883"/>
    </source>
</evidence>
<dbReference type="EMBL" id="KZ678134">
    <property type="protein sequence ID" value="PSN67797.1"/>
    <property type="molecule type" value="Genomic_DNA"/>
</dbReference>
<reference evidence="2 3" key="1">
    <citation type="journal article" date="2018" name="Front. Microbiol.">
        <title>Genome-Wide Analysis of Corynespora cassiicola Leaf Fall Disease Putative Effectors.</title>
        <authorList>
            <person name="Lopez D."/>
            <person name="Ribeiro S."/>
            <person name="Label P."/>
            <person name="Fumanal B."/>
            <person name="Venisse J.S."/>
            <person name="Kohler A."/>
            <person name="de Oliveira R.R."/>
            <person name="Labutti K."/>
            <person name="Lipzen A."/>
            <person name="Lail K."/>
            <person name="Bauer D."/>
            <person name="Ohm R.A."/>
            <person name="Barry K.W."/>
            <person name="Spatafora J."/>
            <person name="Grigoriev I.V."/>
            <person name="Martin F.M."/>
            <person name="Pujade-Renaud V."/>
        </authorList>
    </citation>
    <scope>NUCLEOTIDE SEQUENCE [LARGE SCALE GENOMIC DNA]</scope>
    <source>
        <strain evidence="2 3">Philippines</strain>
    </source>
</reference>
<protein>
    <submittedName>
        <fullName evidence="2">Uncharacterized protein</fullName>
    </submittedName>
</protein>
<proteinExistence type="predicted"/>
<name>A0A2T2NQT1_CORCC</name>
<evidence type="ECO:0000256" key="1">
    <source>
        <dbReference type="SAM" id="MobiDB-lite"/>
    </source>
</evidence>
<gene>
    <name evidence="2" type="ORF">BS50DRAFT_665207</name>
</gene>